<feature type="repeat" description="TPR" evidence="1">
    <location>
        <begin position="38"/>
        <end position="71"/>
    </location>
</feature>
<keyword evidence="5" id="KW-1185">Reference proteome</keyword>
<dbReference type="InterPro" id="IPR011990">
    <property type="entry name" value="TPR-like_helical_dom_sf"/>
</dbReference>
<dbReference type="EMBL" id="JAFMYV010000001">
    <property type="protein sequence ID" value="MBO0935301.1"/>
    <property type="molecule type" value="Genomic_DNA"/>
</dbReference>
<dbReference type="GO" id="GO:0051301">
    <property type="term" value="P:cell division"/>
    <property type="evidence" value="ECO:0007669"/>
    <property type="project" value="TreeGrafter"/>
</dbReference>
<dbReference type="Proteomes" id="UP000664034">
    <property type="component" value="Unassembled WGS sequence"/>
</dbReference>
<accession>A0A939GEL7</accession>
<name>A0A939GEL7_9BACT</name>
<feature type="repeat" description="TPR" evidence="1">
    <location>
        <begin position="4"/>
        <end position="37"/>
    </location>
</feature>
<dbReference type="Pfam" id="PF14559">
    <property type="entry name" value="TPR_19"/>
    <property type="match status" value="1"/>
</dbReference>
<protein>
    <submittedName>
        <fullName evidence="4">Tetratricopeptide repeat protein</fullName>
    </submittedName>
</protein>
<evidence type="ECO:0000313" key="4">
    <source>
        <dbReference type="EMBL" id="MBO0935301.1"/>
    </source>
</evidence>
<dbReference type="PANTHER" id="PTHR12558:SF44">
    <property type="entry name" value="TETRATRICOPEPTIDE REPEAT-CONTAINING PROTEIN"/>
    <property type="match status" value="1"/>
</dbReference>
<comment type="caution">
    <text evidence="4">The sequence shown here is derived from an EMBL/GenBank/DDBJ whole genome shotgun (WGS) entry which is preliminary data.</text>
</comment>
<dbReference type="SUPFAM" id="SSF48452">
    <property type="entry name" value="TPR-like"/>
    <property type="match status" value="2"/>
</dbReference>
<gene>
    <name evidence="4" type="ORF">J2I47_01945</name>
</gene>
<feature type="repeat" description="TPR" evidence="1">
    <location>
        <begin position="560"/>
        <end position="593"/>
    </location>
</feature>
<dbReference type="PROSITE" id="PS50005">
    <property type="entry name" value="TPR"/>
    <property type="match status" value="4"/>
</dbReference>
<dbReference type="AlphaFoldDB" id="A0A939GEL7"/>
<proteinExistence type="predicted"/>
<evidence type="ECO:0000256" key="2">
    <source>
        <dbReference type="SAM" id="Coils"/>
    </source>
</evidence>
<dbReference type="RefSeq" id="WP_207362860.1">
    <property type="nucleotide sequence ID" value="NZ_JAFMYV010000001.1"/>
</dbReference>
<dbReference type="SMART" id="SM00028">
    <property type="entry name" value="TPR"/>
    <property type="match status" value="9"/>
</dbReference>
<keyword evidence="2" id="KW-0175">Coiled coil</keyword>
<evidence type="ECO:0000313" key="5">
    <source>
        <dbReference type="Proteomes" id="UP000664034"/>
    </source>
</evidence>
<sequence length="632" mass="72419">MDTVTALLAQGAQFIVDKNYAEARRLYSELIAQDPKNQNAWLGWGNAYFLEEKYEEAKKIFEDANLELPDNQLILASIGGCLRQLGRDEEAEVFKRNIEEAIFKTSVDELIKAIELSVDRAKVADYITELEKIYAQSSIPPAIEGINSVAWLANYMGRLCLERKKPDLAIVSFVKAIEKEPDYAEAYAGWGHALYIKVQDAEAFEKYKISLSKNPSPKLAYEILQKIGGMQGKTEQEHYQQYVIDTLQAKPDLVLPLNRDLLIGDNQARLKQYEKAIEAYENAKRIKPDQQSIYVPLAKAYHEVKKYDKERENLRTSLHYTTQQIITTQQQTTDLEERIKQADDTGPTIKESVDKSSEANVSQLTDDLTKRKQELADLEYKAGQLLLDLNEDVTDVWNYWQKTIDAAPASENTRKIADAMYDRHIWEKAVTTYKVYLKNNKSAPDPYSLVYVGIALSCQYQYEQSENYLKKALAVLGNHQVLAHIWLGHLNTDKRMFPKAEDHYRAAFRLDSTSYQVIEALVSLLSGQKKTKDALEVCEKAMDKYVKTAPVADKEEERMAEVFYLKGNVYLDSGELEEAKECYRMAINKDGKHVLARHNMSFILEKQGRYGEARDEWGRVAQSYNEHTLNLT</sequence>
<evidence type="ECO:0000256" key="1">
    <source>
        <dbReference type="PROSITE-ProRule" id="PRU00339"/>
    </source>
</evidence>
<dbReference type="Pfam" id="PF13181">
    <property type="entry name" value="TPR_8"/>
    <property type="match status" value="2"/>
</dbReference>
<evidence type="ECO:0000256" key="3">
    <source>
        <dbReference type="SAM" id="MobiDB-lite"/>
    </source>
</evidence>
<reference evidence="4" key="1">
    <citation type="submission" date="2021-03" db="EMBL/GenBank/DDBJ databases">
        <title>Fibrella sp. HMF5335 genome sequencing and assembly.</title>
        <authorList>
            <person name="Kang H."/>
            <person name="Kim H."/>
            <person name="Bae S."/>
            <person name="Joh K."/>
        </authorList>
    </citation>
    <scope>NUCLEOTIDE SEQUENCE</scope>
    <source>
        <strain evidence="4">HMF5335</strain>
    </source>
</reference>
<dbReference type="Gene3D" id="1.25.40.10">
    <property type="entry name" value="Tetratricopeptide repeat domain"/>
    <property type="match status" value="5"/>
</dbReference>
<feature type="coiled-coil region" evidence="2">
    <location>
        <begin position="263"/>
        <end position="317"/>
    </location>
</feature>
<keyword evidence="1" id="KW-0802">TPR repeat</keyword>
<organism evidence="4 5">
    <name type="scientific">Fibrella rubiginis</name>
    <dbReference type="NCBI Taxonomy" id="2817060"/>
    <lineage>
        <taxon>Bacteria</taxon>
        <taxon>Pseudomonadati</taxon>
        <taxon>Bacteroidota</taxon>
        <taxon>Cytophagia</taxon>
        <taxon>Cytophagales</taxon>
        <taxon>Spirosomataceae</taxon>
        <taxon>Fibrella</taxon>
    </lineage>
</organism>
<dbReference type="InterPro" id="IPR019734">
    <property type="entry name" value="TPR_rpt"/>
</dbReference>
<dbReference type="PANTHER" id="PTHR12558">
    <property type="entry name" value="CELL DIVISION CYCLE 16,23,27"/>
    <property type="match status" value="1"/>
</dbReference>
<feature type="repeat" description="TPR" evidence="1">
    <location>
        <begin position="257"/>
        <end position="290"/>
    </location>
</feature>
<feature type="region of interest" description="Disordered" evidence="3">
    <location>
        <begin position="342"/>
        <end position="361"/>
    </location>
</feature>